<name>A0A1W1W3Z5_9FIRM</name>
<comment type="catalytic activity">
    <reaction evidence="2">
        <text>Ni(II)-pyridinium-3,5-bisthiocarboxylate mononucleotide = pyridinium-3,5-bisthiocarboxylate mononucleotide + Ni(2+)</text>
        <dbReference type="Rhea" id="RHEA:54784"/>
        <dbReference type="ChEBI" id="CHEBI:49786"/>
        <dbReference type="ChEBI" id="CHEBI:137372"/>
        <dbReference type="ChEBI" id="CHEBI:137373"/>
        <dbReference type="EC" id="4.99.1.12"/>
    </reaction>
</comment>
<dbReference type="EC" id="4.99.1.12" evidence="2"/>
<dbReference type="Proteomes" id="UP000192569">
    <property type="component" value="Chromosome I"/>
</dbReference>
<dbReference type="Pfam" id="PF01969">
    <property type="entry name" value="Ni_insertion"/>
    <property type="match status" value="1"/>
</dbReference>
<organism evidence="3 4">
    <name type="scientific">Thermanaeromonas toyohensis ToBE</name>
    <dbReference type="NCBI Taxonomy" id="698762"/>
    <lineage>
        <taxon>Bacteria</taxon>
        <taxon>Bacillati</taxon>
        <taxon>Bacillota</taxon>
        <taxon>Clostridia</taxon>
        <taxon>Neomoorellales</taxon>
        <taxon>Neomoorellaceae</taxon>
        <taxon>Thermanaeromonas</taxon>
    </lineage>
</organism>
<dbReference type="GO" id="GO:0016151">
    <property type="term" value="F:nickel cation binding"/>
    <property type="evidence" value="ECO:0007669"/>
    <property type="project" value="UniProtKB-UniRule"/>
</dbReference>
<sequence>MKVAYLDCFSGISGDMFLGALLSCGLNLKDLEDGLKTLPLEGWQLKLKRVRQHGIEAIDVEVMVEGPQPERHLKDILALIQASSLPAPVQEKARAVFERLAAAEGRVHGISPEAVHFHEVGAVDAIIDIVGTCWGLHLLGINLVYSSPLPLGSGWVHCRHGELPVPAPATAYLLEGVPVYGSQLQVELVTPTGAALVTTLASSFGPLPPMKLLACGYGAGKTALSRPNLLRIFLGETWPGFEQGDILSPGDKILVVETNIDDMNPEFFPSLMQEVLAAGAVDAFLTPVQMKKGRPGVIFTALCSPANLQGVALALFRHSSTLGLRVREEVRLVARREVCAVSTEYGEILVKWGVFRPPHGGEAIFNVAPEFESCYRLAKEKGLPLKEVYAAALAAARTLGPPARLLQGFQEEKG</sequence>
<dbReference type="RefSeq" id="WP_084666952.1">
    <property type="nucleotide sequence ID" value="NZ_LT838272.1"/>
</dbReference>
<evidence type="ECO:0000313" key="4">
    <source>
        <dbReference type="Proteomes" id="UP000192569"/>
    </source>
</evidence>
<dbReference type="STRING" id="698762.SAMN00808754_3320"/>
<dbReference type="Gene3D" id="3.30.70.1380">
    <property type="entry name" value="Transcriptional regulatory protein pf0864 domain like"/>
    <property type="match status" value="1"/>
</dbReference>
<accession>A0A1W1W3Z5</accession>
<comment type="function">
    <text evidence="2">Involved in the biosynthesis of a nickel-pincer cofactor ((SCS)Ni(II) pincer complex). Binds Ni(2+), and functions in nickel delivery to pyridinium-3,5-bisthiocarboxylic acid mononucleotide (P2TMN), to form the mature cofactor. Is thus probably required for the activation of nickel-pincer cofactor-dependent enzymes.</text>
</comment>
<dbReference type="HAMAP" id="MF_01074">
    <property type="entry name" value="LarC"/>
    <property type="match status" value="1"/>
</dbReference>
<keyword evidence="4" id="KW-1185">Reference proteome</keyword>
<gene>
    <name evidence="2" type="primary">larC</name>
    <name evidence="3" type="ORF">SAMN00808754_3320</name>
</gene>
<protein>
    <recommendedName>
        <fullName evidence="2">Pyridinium-3,5-bisthiocarboxylic acid mononucleotide nickel insertion protein</fullName>
        <shortName evidence="2">P2TMN nickel insertion protein</shortName>
        <ecNumber evidence="2">4.99.1.12</ecNumber>
    </recommendedName>
    <alternativeName>
        <fullName evidence="2">Nickel-pincer cofactor biosynthesis protein LarC</fullName>
    </alternativeName>
</protein>
<dbReference type="GO" id="GO:0016829">
    <property type="term" value="F:lyase activity"/>
    <property type="evidence" value="ECO:0007669"/>
    <property type="project" value="UniProtKB-UniRule"/>
</dbReference>
<reference evidence="3 4" key="1">
    <citation type="submission" date="2017-04" db="EMBL/GenBank/DDBJ databases">
        <authorList>
            <person name="Afonso C.L."/>
            <person name="Miller P.J."/>
            <person name="Scott M.A."/>
            <person name="Spackman E."/>
            <person name="Goraichik I."/>
            <person name="Dimitrov K.M."/>
            <person name="Suarez D.L."/>
            <person name="Swayne D.E."/>
        </authorList>
    </citation>
    <scope>NUCLEOTIDE SEQUENCE [LARGE SCALE GENOMIC DNA]</scope>
    <source>
        <strain evidence="3 4">ToBE</strain>
    </source>
</reference>
<dbReference type="PANTHER" id="PTHR36566">
    <property type="entry name" value="NICKEL INSERTION PROTEIN-RELATED"/>
    <property type="match status" value="1"/>
</dbReference>
<evidence type="ECO:0000256" key="2">
    <source>
        <dbReference type="HAMAP-Rule" id="MF_01074"/>
    </source>
</evidence>
<keyword evidence="2" id="KW-0456">Lyase</keyword>
<dbReference type="AlphaFoldDB" id="A0A1W1W3Z5"/>
<dbReference type="EMBL" id="LT838272">
    <property type="protein sequence ID" value="SMC00180.1"/>
    <property type="molecule type" value="Genomic_DNA"/>
</dbReference>
<dbReference type="Gene3D" id="3.10.20.300">
    <property type="entry name" value="mk0293 like domain"/>
    <property type="match status" value="1"/>
</dbReference>
<dbReference type="NCBIfam" id="TIGR00299">
    <property type="entry name" value="nickel pincer cofactor biosynthesis protein LarC"/>
    <property type="match status" value="1"/>
</dbReference>
<keyword evidence="1 2" id="KW-0533">Nickel</keyword>
<comment type="similarity">
    <text evidence="2">Belongs to the LarC family.</text>
</comment>
<dbReference type="OrthoDB" id="9765625at2"/>
<dbReference type="PANTHER" id="PTHR36566:SF1">
    <property type="entry name" value="PYRIDINIUM-3,5-BISTHIOCARBOXYLIC ACID MONONUCLEOTIDE NICKEL INSERTION PROTEIN"/>
    <property type="match status" value="1"/>
</dbReference>
<dbReference type="InterPro" id="IPR002822">
    <property type="entry name" value="Ni_insertion"/>
</dbReference>
<evidence type="ECO:0000313" key="3">
    <source>
        <dbReference type="EMBL" id="SMC00180.1"/>
    </source>
</evidence>
<evidence type="ECO:0000256" key="1">
    <source>
        <dbReference type="ARBA" id="ARBA00022596"/>
    </source>
</evidence>
<dbReference type="GO" id="GO:0051604">
    <property type="term" value="P:protein maturation"/>
    <property type="evidence" value="ECO:0007669"/>
    <property type="project" value="UniProtKB-UniRule"/>
</dbReference>
<proteinExistence type="inferred from homology"/>